<reference evidence="8 9" key="1">
    <citation type="submission" date="2019-01" db="EMBL/GenBank/DDBJ databases">
        <authorList>
            <person name="Chen W.-M."/>
        </authorList>
    </citation>
    <scope>NUCLEOTIDE SEQUENCE [LARGE SCALE GENOMIC DNA]</scope>
    <source>
        <strain evidence="8 9">ICH-3</strain>
    </source>
</reference>
<dbReference type="SUPFAM" id="SSF102114">
    <property type="entry name" value="Radical SAM enzymes"/>
    <property type="match status" value="1"/>
</dbReference>
<keyword evidence="5" id="KW-0408">Iron</keyword>
<evidence type="ECO:0000256" key="2">
    <source>
        <dbReference type="ARBA" id="ARBA00022485"/>
    </source>
</evidence>
<keyword evidence="3" id="KW-0949">S-adenosyl-L-methionine</keyword>
<evidence type="ECO:0000256" key="5">
    <source>
        <dbReference type="ARBA" id="ARBA00023004"/>
    </source>
</evidence>
<organism evidence="8 9">
    <name type="scientific">Rubrivivax albus</name>
    <dbReference type="NCBI Taxonomy" id="2499835"/>
    <lineage>
        <taxon>Bacteria</taxon>
        <taxon>Pseudomonadati</taxon>
        <taxon>Pseudomonadota</taxon>
        <taxon>Betaproteobacteria</taxon>
        <taxon>Burkholderiales</taxon>
        <taxon>Sphaerotilaceae</taxon>
        <taxon>Rubrivivax</taxon>
    </lineage>
</organism>
<dbReference type="AlphaFoldDB" id="A0A437JTR1"/>
<dbReference type="PANTHER" id="PTHR30352">
    <property type="entry name" value="PYRUVATE FORMATE-LYASE-ACTIVATING ENZYME"/>
    <property type="match status" value="1"/>
</dbReference>
<protein>
    <submittedName>
        <fullName evidence="8">Anaerobic ribonucleoside-triphosphate reductase activating protein</fullName>
    </submittedName>
</protein>
<evidence type="ECO:0000256" key="3">
    <source>
        <dbReference type="ARBA" id="ARBA00022691"/>
    </source>
</evidence>
<dbReference type="InterPro" id="IPR007197">
    <property type="entry name" value="rSAM"/>
</dbReference>
<keyword evidence="9" id="KW-1185">Reference proteome</keyword>
<name>A0A437JTR1_9BURK</name>
<dbReference type="EMBL" id="SACT01000005">
    <property type="protein sequence ID" value="RVT50544.1"/>
    <property type="molecule type" value="Genomic_DNA"/>
</dbReference>
<sequence>MVVADALSVGGFEPFSTQDWPGRLAAVVFVQGCPWRCSYCHNPGLQSQCAPQAGLRWADLRARWQDRIGLLDGLVFSGGEPTLDPALPSALAEVREVGLATALHTAGVSAAHLSRVLPLLDWVALDIKAAPPQLPGLTGAPGSVRETARALQLVQQSGVAYELRTTWHPRWLPEPALLMLADWLSSHGVQRWVLQAGRPPGGGPAAALAASWREALKARVPQLSLR</sequence>
<dbReference type="SFLD" id="SFLDG01094">
    <property type="entry name" value="Uncharacterised_Radical_SAM_Su"/>
    <property type="match status" value="1"/>
</dbReference>
<dbReference type="InterPro" id="IPR013785">
    <property type="entry name" value="Aldolase_TIM"/>
</dbReference>
<gene>
    <name evidence="8" type="ORF">ENE75_16235</name>
</gene>
<dbReference type="NCBIfam" id="TIGR02495">
    <property type="entry name" value="NrdG2"/>
    <property type="match status" value="1"/>
</dbReference>
<evidence type="ECO:0000259" key="7">
    <source>
        <dbReference type="PROSITE" id="PS51918"/>
    </source>
</evidence>
<keyword evidence="2" id="KW-0004">4Fe-4S</keyword>
<dbReference type="GO" id="GO:0051539">
    <property type="term" value="F:4 iron, 4 sulfur cluster binding"/>
    <property type="evidence" value="ECO:0007669"/>
    <property type="project" value="UniProtKB-KW"/>
</dbReference>
<dbReference type="PROSITE" id="PS51918">
    <property type="entry name" value="RADICAL_SAM"/>
    <property type="match status" value="1"/>
</dbReference>
<dbReference type="InterPro" id="IPR034457">
    <property type="entry name" value="Organic_radical-activating"/>
</dbReference>
<evidence type="ECO:0000313" key="9">
    <source>
        <dbReference type="Proteomes" id="UP000288178"/>
    </source>
</evidence>
<proteinExistence type="predicted"/>
<dbReference type="OrthoDB" id="9782387at2"/>
<evidence type="ECO:0000256" key="4">
    <source>
        <dbReference type="ARBA" id="ARBA00022723"/>
    </source>
</evidence>
<dbReference type="Pfam" id="PF04055">
    <property type="entry name" value="Radical_SAM"/>
    <property type="match status" value="1"/>
</dbReference>
<evidence type="ECO:0000256" key="6">
    <source>
        <dbReference type="ARBA" id="ARBA00023014"/>
    </source>
</evidence>
<dbReference type="RefSeq" id="WP_128199368.1">
    <property type="nucleotide sequence ID" value="NZ_SACT01000005.1"/>
</dbReference>
<dbReference type="Gene3D" id="3.20.20.70">
    <property type="entry name" value="Aldolase class I"/>
    <property type="match status" value="1"/>
</dbReference>
<dbReference type="InterPro" id="IPR012840">
    <property type="entry name" value="NrdG2"/>
</dbReference>
<accession>A0A437JTR1</accession>
<dbReference type="SFLD" id="SFLDS00029">
    <property type="entry name" value="Radical_SAM"/>
    <property type="match status" value="1"/>
</dbReference>
<feature type="domain" description="Radical SAM core" evidence="7">
    <location>
        <begin position="20"/>
        <end position="226"/>
    </location>
</feature>
<evidence type="ECO:0000313" key="8">
    <source>
        <dbReference type="EMBL" id="RVT50544.1"/>
    </source>
</evidence>
<dbReference type="InterPro" id="IPR058240">
    <property type="entry name" value="rSAM_sf"/>
</dbReference>
<keyword evidence="4" id="KW-0479">Metal-binding</keyword>
<dbReference type="GO" id="GO:0003824">
    <property type="term" value="F:catalytic activity"/>
    <property type="evidence" value="ECO:0007669"/>
    <property type="project" value="InterPro"/>
</dbReference>
<comment type="caution">
    <text evidence="8">The sequence shown here is derived from an EMBL/GenBank/DDBJ whole genome shotgun (WGS) entry which is preliminary data.</text>
</comment>
<dbReference type="PANTHER" id="PTHR30352:SF13">
    <property type="entry name" value="GLYCYL-RADICAL ENZYME ACTIVATING ENZYME YJJW-RELATED"/>
    <property type="match status" value="1"/>
</dbReference>
<comment type="cofactor">
    <cofactor evidence="1">
        <name>[4Fe-4S] cluster</name>
        <dbReference type="ChEBI" id="CHEBI:49883"/>
    </cofactor>
</comment>
<dbReference type="GO" id="GO:0046872">
    <property type="term" value="F:metal ion binding"/>
    <property type="evidence" value="ECO:0007669"/>
    <property type="project" value="UniProtKB-KW"/>
</dbReference>
<dbReference type="CDD" id="cd01335">
    <property type="entry name" value="Radical_SAM"/>
    <property type="match status" value="1"/>
</dbReference>
<dbReference type="Proteomes" id="UP000288178">
    <property type="component" value="Unassembled WGS sequence"/>
</dbReference>
<keyword evidence="6" id="KW-0411">Iron-sulfur</keyword>
<evidence type="ECO:0000256" key="1">
    <source>
        <dbReference type="ARBA" id="ARBA00001966"/>
    </source>
</evidence>